<dbReference type="SMART" id="SM00256">
    <property type="entry name" value="FBOX"/>
    <property type="match status" value="1"/>
</dbReference>
<organism evidence="6 7">
    <name type="scientific">Mycoemilia scoparia</name>
    <dbReference type="NCBI Taxonomy" id="417184"/>
    <lineage>
        <taxon>Eukaryota</taxon>
        <taxon>Fungi</taxon>
        <taxon>Fungi incertae sedis</taxon>
        <taxon>Zoopagomycota</taxon>
        <taxon>Kickxellomycotina</taxon>
        <taxon>Kickxellomycetes</taxon>
        <taxon>Kickxellales</taxon>
        <taxon>Kickxellaceae</taxon>
        <taxon>Mycoemilia</taxon>
    </lineage>
</organism>
<dbReference type="InterPro" id="IPR050505">
    <property type="entry name" value="WDR55/POC1"/>
</dbReference>
<name>A0A9W8A1S8_9FUNG</name>
<dbReference type="InterPro" id="IPR036047">
    <property type="entry name" value="F-box-like_dom_sf"/>
</dbReference>
<dbReference type="OrthoDB" id="19711at2759"/>
<feature type="compositionally biased region" description="Polar residues" evidence="4">
    <location>
        <begin position="424"/>
        <end position="433"/>
    </location>
</feature>
<feature type="compositionally biased region" description="Polar residues" evidence="4">
    <location>
        <begin position="37"/>
        <end position="48"/>
    </location>
</feature>
<feature type="region of interest" description="Disordered" evidence="4">
    <location>
        <begin position="497"/>
        <end position="525"/>
    </location>
</feature>
<reference evidence="6" key="1">
    <citation type="submission" date="2022-07" db="EMBL/GenBank/DDBJ databases">
        <title>Phylogenomic reconstructions and comparative analyses of Kickxellomycotina fungi.</title>
        <authorList>
            <person name="Reynolds N.K."/>
            <person name="Stajich J.E."/>
            <person name="Barry K."/>
            <person name="Grigoriev I.V."/>
            <person name="Crous P."/>
            <person name="Smith M.E."/>
        </authorList>
    </citation>
    <scope>NUCLEOTIDE SEQUENCE</scope>
    <source>
        <strain evidence="6">NBRC 100468</strain>
    </source>
</reference>
<dbReference type="EMBL" id="JANBPU010000140">
    <property type="protein sequence ID" value="KAJ1915584.1"/>
    <property type="molecule type" value="Genomic_DNA"/>
</dbReference>
<dbReference type="PROSITE" id="PS50294">
    <property type="entry name" value="WD_REPEATS_REGION"/>
    <property type="match status" value="5"/>
</dbReference>
<feature type="repeat" description="WD" evidence="3">
    <location>
        <begin position="847"/>
        <end position="888"/>
    </location>
</feature>
<keyword evidence="7" id="KW-1185">Reference proteome</keyword>
<evidence type="ECO:0000256" key="1">
    <source>
        <dbReference type="ARBA" id="ARBA00022574"/>
    </source>
</evidence>
<keyword evidence="1 3" id="KW-0853">WD repeat</keyword>
<dbReference type="InterPro" id="IPR036322">
    <property type="entry name" value="WD40_repeat_dom_sf"/>
</dbReference>
<dbReference type="PANTHER" id="PTHR44019:SF8">
    <property type="entry name" value="POC1 CENTRIOLAR PROTEIN HOMOLOG"/>
    <property type="match status" value="1"/>
</dbReference>
<dbReference type="InterPro" id="IPR019775">
    <property type="entry name" value="WD40_repeat_CS"/>
</dbReference>
<feature type="compositionally biased region" description="Polar residues" evidence="4">
    <location>
        <begin position="508"/>
        <end position="525"/>
    </location>
</feature>
<feature type="repeat" description="WD" evidence="3">
    <location>
        <begin position="727"/>
        <end position="766"/>
    </location>
</feature>
<dbReference type="SMART" id="SM00320">
    <property type="entry name" value="WD40"/>
    <property type="match status" value="7"/>
</dbReference>
<evidence type="ECO:0000259" key="5">
    <source>
        <dbReference type="PROSITE" id="PS50181"/>
    </source>
</evidence>
<protein>
    <recommendedName>
        <fullName evidence="5">F-box domain-containing protein</fullName>
    </recommendedName>
</protein>
<accession>A0A9W8A1S8</accession>
<dbReference type="CDD" id="cd00200">
    <property type="entry name" value="WD40"/>
    <property type="match status" value="1"/>
</dbReference>
<dbReference type="PRINTS" id="PR00320">
    <property type="entry name" value="GPROTEINBRPT"/>
</dbReference>
<evidence type="ECO:0000256" key="2">
    <source>
        <dbReference type="ARBA" id="ARBA00022737"/>
    </source>
</evidence>
<dbReference type="PROSITE" id="PS00678">
    <property type="entry name" value="WD_REPEATS_1"/>
    <property type="match status" value="4"/>
</dbReference>
<evidence type="ECO:0000313" key="7">
    <source>
        <dbReference type="Proteomes" id="UP001150538"/>
    </source>
</evidence>
<feature type="repeat" description="WD" evidence="3">
    <location>
        <begin position="644"/>
        <end position="684"/>
    </location>
</feature>
<evidence type="ECO:0000256" key="4">
    <source>
        <dbReference type="SAM" id="MobiDB-lite"/>
    </source>
</evidence>
<dbReference type="Gene3D" id="2.130.10.10">
    <property type="entry name" value="YVTN repeat-like/Quinoprotein amine dehydrogenase"/>
    <property type="match status" value="2"/>
</dbReference>
<feature type="domain" description="F-box" evidence="5">
    <location>
        <begin position="205"/>
        <end position="252"/>
    </location>
</feature>
<dbReference type="Proteomes" id="UP001150538">
    <property type="component" value="Unassembled WGS sequence"/>
</dbReference>
<dbReference type="AlphaFoldDB" id="A0A9W8A1S8"/>
<dbReference type="InterPro" id="IPR015943">
    <property type="entry name" value="WD40/YVTN_repeat-like_dom_sf"/>
</dbReference>
<dbReference type="Pfam" id="PF12937">
    <property type="entry name" value="F-box-like"/>
    <property type="match status" value="1"/>
</dbReference>
<dbReference type="PANTHER" id="PTHR44019">
    <property type="entry name" value="WD REPEAT-CONTAINING PROTEIN 55"/>
    <property type="match status" value="1"/>
</dbReference>
<feature type="region of interest" description="Disordered" evidence="4">
    <location>
        <begin position="1"/>
        <end position="62"/>
    </location>
</feature>
<feature type="repeat" description="WD" evidence="3">
    <location>
        <begin position="820"/>
        <end position="846"/>
    </location>
</feature>
<keyword evidence="2" id="KW-0677">Repeat</keyword>
<dbReference type="InterPro" id="IPR001810">
    <property type="entry name" value="F-box_dom"/>
</dbReference>
<dbReference type="Gene3D" id="1.20.1280.50">
    <property type="match status" value="1"/>
</dbReference>
<feature type="compositionally biased region" description="Polar residues" evidence="4">
    <location>
        <begin position="1"/>
        <end position="11"/>
    </location>
</feature>
<dbReference type="PROSITE" id="PS50181">
    <property type="entry name" value="FBOX"/>
    <property type="match status" value="1"/>
</dbReference>
<dbReference type="InterPro" id="IPR020472">
    <property type="entry name" value="WD40_PAC1"/>
</dbReference>
<comment type="caution">
    <text evidence="6">The sequence shown here is derived from an EMBL/GenBank/DDBJ whole genome shotgun (WGS) entry which is preliminary data.</text>
</comment>
<feature type="region of interest" description="Disordered" evidence="4">
    <location>
        <begin position="424"/>
        <end position="443"/>
    </location>
</feature>
<dbReference type="SUPFAM" id="SSF81383">
    <property type="entry name" value="F-box domain"/>
    <property type="match status" value="1"/>
</dbReference>
<evidence type="ECO:0000256" key="3">
    <source>
        <dbReference type="PROSITE-ProRule" id="PRU00221"/>
    </source>
</evidence>
<gene>
    <name evidence="6" type="ORF">H4219_004250</name>
</gene>
<proteinExistence type="predicted"/>
<dbReference type="InterPro" id="IPR001680">
    <property type="entry name" value="WD40_rpt"/>
</dbReference>
<sequence length="932" mass="102772">MQLYNSNTTTSHFHKQKNSNLDMFRKKHNRYSGGLMSPTSPSPATLSKTAAEAGAKGVPDSGTALSPAPLSILKHQEIGSRVSARRRMWAHQQRHSNNKNSYNDNIDNAAKSPNINGTAADAFYYSHHHHHHQYNPIYNLLTPQTPDTRFFPNSPFDPNVPAVVSALCQSLSPESRAELAGQLLLDVPLDIMQPVISQLNALEKWDFVAVLPHELIINIFSYLPALEVVSNVSLVCQSWRNASRDSILWKSLFYSHGYRVDEDALRKRIASSNSRRKRLSCPSPHQHRYHSIPHQYQATAVQRAATAAVFGQSAATTTLTRTASTPLANSGSDAGSSNDMGNNIIGSDDGMVEDGNISDSAMQVEETASEEAVVVHHLRNPASASAANSNSGTAMTFNRESHRTANLGAATFSPSMMQLHRNNTTATSASGEQNGAVCGSSRAHTPYSPISGNNSWLSSSDLHSHDPAAAAAAASPSNITSPYIYQNKNNNQIPIRRNKAAAAAAARTGSSSTETLATPGSKSLPNSPAFDFREAAIGAGPLVPPPRNNNGGLYSPLNAVPGPSIATTVKSQRSFSPKDLMPPPMPPYPLPQSHLASSPWMPKQFSHYLSSTAVTEIDWLRVFKYRHHLEMNWRRGKHKSIMWQRAHEDSIYCLQFDNKGKLITGGRDRRLYLWDMSDHYDIKRQRTFRGHRASVLCLQFEGDTLVSGSSDSTIIVWDIPTGKRLHVLNHSDSVLGLKFNDKYLVTCSKDCTVKVWDRKTFKYIKTLRGHNLAINSVQLVGDKVVSASGDRTIWLWDIPSGSCLLKLSDYERGFASIDYDGEYIVAGSSDNMIRMWSAQTGQLVRSFEGHTGLVRTLMLNQRLGFLVSGSYDHTVKVWDLQTGKLLNNLGDHHMGHVLKLQFSDTKIVSCSQDQSIAIHDFGFDVKYQDLFN</sequence>
<dbReference type="Pfam" id="PF00400">
    <property type="entry name" value="WD40"/>
    <property type="match status" value="6"/>
</dbReference>
<dbReference type="PROSITE" id="PS50082">
    <property type="entry name" value="WD_REPEATS_2"/>
    <property type="match status" value="6"/>
</dbReference>
<feature type="repeat" description="WD" evidence="3">
    <location>
        <begin position="767"/>
        <end position="806"/>
    </location>
</feature>
<evidence type="ECO:0000313" key="6">
    <source>
        <dbReference type="EMBL" id="KAJ1915584.1"/>
    </source>
</evidence>
<feature type="repeat" description="WD" evidence="3">
    <location>
        <begin position="688"/>
        <end position="727"/>
    </location>
</feature>
<dbReference type="SUPFAM" id="SSF50978">
    <property type="entry name" value="WD40 repeat-like"/>
    <property type="match status" value="1"/>
</dbReference>